<dbReference type="Proteomes" id="UP000815325">
    <property type="component" value="Unassembled WGS sequence"/>
</dbReference>
<protein>
    <submittedName>
        <fullName evidence="1">Uncharacterized protein</fullName>
    </submittedName>
</protein>
<proteinExistence type="predicted"/>
<gene>
    <name evidence="1" type="ORF">DUNSADRAFT_6354</name>
</gene>
<reference evidence="1" key="1">
    <citation type="submission" date="2017-08" db="EMBL/GenBank/DDBJ databases">
        <authorList>
            <person name="Polle J.E."/>
            <person name="Barry K."/>
            <person name="Cushman J."/>
            <person name="Schmutz J."/>
            <person name="Tran D."/>
            <person name="Hathwaick L.T."/>
            <person name="Yim W.C."/>
            <person name="Jenkins J."/>
            <person name="Mckie-Krisberg Z.M."/>
            <person name="Prochnik S."/>
            <person name="Lindquist E."/>
            <person name="Dockter R.B."/>
            <person name="Adam C."/>
            <person name="Molina H."/>
            <person name="Bunkerborg J."/>
            <person name="Jin E."/>
            <person name="Buchheim M."/>
            <person name="Magnuson J."/>
        </authorList>
    </citation>
    <scope>NUCLEOTIDE SEQUENCE</scope>
    <source>
        <strain evidence="1">CCAP 19/18</strain>
    </source>
</reference>
<evidence type="ECO:0000313" key="2">
    <source>
        <dbReference type="Proteomes" id="UP000815325"/>
    </source>
</evidence>
<evidence type="ECO:0000313" key="1">
    <source>
        <dbReference type="EMBL" id="KAF5836151.1"/>
    </source>
</evidence>
<organism evidence="1 2">
    <name type="scientific">Dunaliella salina</name>
    <name type="common">Green alga</name>
    <name type="synonym">Protococcus salinus</name>
    <dbReference type="NCBI Taxonomy" id="3046"/>
    <lineage>
        <taxon>Eukaryota</taxon>
        <taxon>Viridiplantae</taxon>
        <taxon>Chlorophyta</taxon>
        <taxon>core chlorophytes</taxon>
        <taxon>Chlorophyceae</taxon>
        <taxon>CS clade</taxon>
        <taxon>Chlamydomonadales</taxon>
        <taxon>Dunaliellaceae</taxon>
        <taxon>Dunaliella</taxon>
    </lineage>
</organism>
<sequence>MGSLFWTRKAPQNTMKPLDPSRWSALGARFVWRQWRLRHGSLGPK</sequence>
<dbReference type="EMBL" id="MU069673">
    <property type="protein sequence ID" value="KAF5836151.1"/>
    <property type="molecule type" value="Genomic_DNA"/>
</dbReference>
<accession>A0ABQ7GNF6</accession>
<keyword evidence="2" id="KW-1185">Reference proteome</keyword>
<comment type="caution">
    <text evidence="1">The sequence shown here is derived from an EMBL/GenBank/DDBJ whole genome shotgun (WGS) entry which is preliminary data.</text>
</comment>
<name>A0ABQ7GNF6_DUNSA</name>